<evidence type="ECO:0000313" key="3">
    <source>
        <dbReference type="Proteomes" id="UP001150924"/>
    </source>
</evidence>
<protein>
    <submittedName>
        <fullName evidence="2">Uncharacterized protein</fullName>
    </submittedName>
</protein>
<sequence length="124" mass="13566">MDPLRTVAPALHDVRGPARRHARAPLGSGTAPLGQPGEFAAALGAAGFTGIRVEPVTHEFRFADVDAFWTFNKRGNAPIALLHQRLAPERWQRFEQDVLARLRERFGAGEVAYDQTALLGLGVR</sequence>
<dbReference type="RefSeq" id="WP_267774706.1">
    <property type="nucleotide sequence ID" value="NZ_JAPNKE010000002.1"/>
</dbReference>
<gene>
    <name evidence="2" type="ORF">OV079_38915</name>
</gene>
<keyword evidence="3" id="KW-1185">Reference proteome</keyword>
<evidence type="ECO:0000256" key="1">
    <source>
        <dbReference type="SAM" id="MobiDB-lite"/>
    </source>
</evidence>
<evidence type="ECO:0000313" key="2">
    <source>
        <dbReference type="EMBL" id="MCY1011433.1"/>
    </source>
</evidence>
<dbReference type="Proteomes" id="UP001150924">
    <property type="component" value="Unassembled WGS sequence"/>
</dbReference>
<proteinExistence type="predicted"/>
<name>A0A9X3F4I3_9BACT</name>
<feature type="region of interest" description="Disordered" evidence="1">
    <location>
        <begin position="10"/>
        <end position="31"/>
    </location>
</feature>
<comment type="caution">
    <text evidence="2">The sequence shown here is derived from an EMBL/GenBank/DDBJ whole genome shotgun (WGS) entry which is preliminary data.</text>
</comment>
<dbReference type="EMBL" id="JAPNKE010000002">
    <property type="protein sequence ID" value="MCY1011433.1"/>
    <property type="molecule type" value="Genomic_DNA"/>
</dbReference>
<accession>A0A9X3F4I3</accession>
<dbReference type="AlphaFoldDB" id="A0A9X3F4I3"/>
<organism evidence="2 3">
    <name type="scientific">Nannocystis pusilla</name>
    <dbReference type="NCBI Taxonomy" id="889268"/>
    <lineage>
        <taxon>Bacteria</taxon>
        <taxon>Pseudomonadati</taxon>
        <taxon>Myxococcota</taxon>
        <taxon>Polyangia</taxon>
        <taxon>Nannocystales</taxon>
        <taxon>Nannocystaceae</taxon>
        <taxon>Nannocystis</taxon>
    </lineage>
</organism>
<reference evidence="2" key="1">
    <citation type="submission" date="2022-11" db="EMBL/GenBank/DDBJ databases">
        <title>Minimal conservation of predation-associated metabolite biosynthetic gene clusters underscores biosynthetic potential of Myxococcota including descriptions for ten novel species: Archangium lansinium sp. nov., Myxococcus landrumus sp. nov., Nannocystis bai.</title>
        <authorList>
            <person name="Ahearne A."/>
            <person name="Stevens C."/>
            <person name="Phillips K."/>
        </authorList>
    </citation>
    <scope>NUCLEOTIDE SEQUENCE</scope>
    <source>
        <strain evidence="2">Na p29</strain>
    </source>
</reference>